<keyword evidence="2" id="KW-1185">Reference proteome</keyword>
<comment type="caution">
    <text evidence="1">The sequence shown here is derived from an EMBL/GenBank/DDBJ whole genome shotgun (WGS) entry which is preliminary data.</text>
</comment>
<evidence type="ECO:0000313" key="1">
    <source>
        <dbReference type="EMBL" id="CAG7822486.1"/>
    </source>
</evidence>
<dbReference type="OrthoDB" id="6611988at2759"/>
<dbReference type="EMBL" id="CAJVCH010526474">
    <property type="protein sequence ID" value="CAG7822486.1"/>
    <property type="molecule type" value="Genomic_DNA"/>
</dbReference>
<accession>A0A8J2KXB5</accession>
<feature type="non-terminal residue" evidence="1">
    <location>
        <position position="1"/>
    </location>
</feature>
<protein>
    <submittedName>
        <fullName evidence="1">Uncharacterized protein</fullName>
    </submittedName>
</protein>
<organism evidence="1 2">
    <name type="scientific">Allacma fusca</name>
    <dbReference type="NCBI Taxonomy" id="39272"/>
    <lineage>
        <taxon>Eukaryota</taxon>
        <taxon>Metazoa</taxon>
        <taxon>Ecdysozoa</taxon>
        <taxon>Arthropoda</taxon>
        <taxon>Hexapoda</taxon>
        <taxon>Collembola</taxon>
        <taxon>Symphypleona</taxon>
        <taxon>Sminthuridae</taxon>
        <taxon>Allacma</taxon>
    </lineage>
</organism>
<sequence length="226" mass="26055">NGERKYLDADMNIIKMHKLYCEKELLLAMLLNQRLSTYRQVFLQTGLKIGLPKSVTCEKCDLLHRRLREISISNHTGIYELEAEIEAHYLKADSAYSNLRIDTQLAKASSDVLTLCIDMQQQTVCVPYEGDNEAVHPIIIGENLSRNTVMNLQFTSAYNARFDVPERKVSDIRSLLRFLSSEERIKWTDLLPTLVQTQRPDPRPEAIADHSYSVQSLRAQEDHNYI</sequence>
<name>A0A8J2KXB5_9HEXA</name>
<dbReference type="AlphaFoldDB" id="A0A8J2KXB5"/>
<evidence type="ECO:0000313" key="2">
    <source>
        <dbReference type="Proteomes" id="UP000708208"/>
    </source>
</evidence>
<reference evidence="1" key="1">
    <citation type="submission" date="2021-06" db="EMBL/GenBank/DDBJ databases">
        <authorList>
            <person name="Hodson N. C."/>
            <person name="Mongue J. A."/>
            <person name="Jaron S. K."/>
        </authorList>
    </citation>
    <scope>NUCLEOTIDE SEQUENCE</scope>
</reference>
<proteinExistence type="predicted"/>
<gene>
    <name evidence="1" type="ORF">AFUS01_LOCUS32756</name>
</gene>
<dbReference type="Proteomes" id="UP000708208">
    <property type="component" value="Unassembled WGS sequence"/>
</dbReference>